<dbReference type="AlphaFoldDB" id="A0AA88AAI7"/>
<evidence type="ECO:0000313" key="1">
    <source>
        <dbReference type="EMBL" id="GMN48195.1"/>
    </source>
</evidence>
<comment type="caution">
    <text evidence="1">The sequence shown here is derived from an EMBL/GenBank/DDBJ whole genome shotgun (WGS) entry which is preliminary data.</text>
</comment>
<organism evidence="1 2">
    <name type="scientific">Ficus carica</name>
    <name type="common">Common fig</name>
    <dbReference type="NCBI Taxonomy" id="3494"/>
    <lineage>
        <taxon>Eukaryota</taxon>
        <taxon>Viridiplantae</taxon>
        <taxon>Streptophyta</taxon>
        <taxon>Embryophyta</taxon>
        <taxon>Tracheophyta</taxon>
        <taxon>Spermatophyta</taxon>
        <taxon>Magnoliopsida</taxon>
        <taxon>eudicotyledons</taxon>
        <taxon>Gunneridae</taxon>
        <taxon>Pentapetalae</taxon>
        <taxon>rosids</taxon>
        <taxon>fabids</taxon>
        <taxon>Rosales</taxon>
        <taxon>Moraceae</taxon>
        <taxon>Ficeae</taxon>
        <taxon>Ficus</taxon>
    </lineage>
</organism>
<reference evidence="1" key="1">
    <citation type="submission" date="2023-07" db="EMBL/GenBank/DDBJ databases">
        <title>draft genome sequence of fig (Ficus carica).</title>
        <authorList>
            <person name="Takahashi T."/>
            <person name="Nishimura K."/>
        </authorList>
    </citation>
    <scope>NUCLEOTIDE SEQUENCE</scope>
</reference>
<evidence type="ECO:0000313" key="2">
    <source>
        <dbReference type="Proteomes" id="UP001187192"/>
    </source>
</evidence>
<dbReference type="Proteomes" id="UP001187192">
    <property type="component" value="Unassembled WGS sequence"/>
</dbReference>
<dbReference type="EMBL" id="BTGU01000027">
    <property type="protein sequence ID" value="GMN48195.1"/>
    <property type="molecule type" value="Genomic_DNA"/>
</dbReference>
<gene>
    <name evidence="1" type="ORF">TIFTF001_017377</name>
</gene>
<name>A0AA88AAI7_FICCA</name>
<keyword evidence="2" id="KW-1185">Reference proteome</keyword>
<protein>
    <submittedName>
        <fullName evidence="1">Uncharacterized protein</fullName>
    </submittedName>
</protein>
<accession>A0AA88AAI7</accession>
<proteinExistence type="predicted"/>
<sequence>MASPHVGTSSLSHHDLVAVDISGPSLSIAEPRGLVEETGVLPQPPYRSVGSGFFASATVTNSGGSPDLSVGFTSRPHLARPSTSPHPGCVWKLALLLAHRRALSHGRKSEFQISAMAAAKGLSPEKRSCLEKRGRLRGASLV</sequence>